<accession>A0A178M6T4</accession>
<evidence type="ECO:0000313" key="3">
    <source>
        <dbReference type="EMBL" id="OAN43758.1"/>
    </source>
</evidence>
<dbReference type="SUPFAM" id="SSF48695">
    <property type="entry name" value="Multiheme cytochromes"/>
    <property type="match status" value="1"/>
</dbReference>
<feature type="signal peptide" evidence="1">
    <location>
        <begin position="1"/>
        <end position="21"/>
    </location>
</feature>
<dbReference type="Pfam" id="PF09699">
    <property type="entry name" value="Paired_CXXCH_1"/>
    <property type="match status" value="1"/>
</dbReference>
<reference evidence="3 4" key="1">
    <citation type="submission" date="2016-04" db="EMBL/GenBank/DDBJ databases">
        <title>Draft genome sequence of freshwater magnetotactic bacteria Magnetospirillum marisnigri SP-1 and Magnetospirillum moscoviense BB-1.</title>
        <authorList>
            <person name="Koziaeva V."/>
            <person name="Dziuba M.V."/>
            <person name="Ivanov T.M."/>
            <person name="Kuznetsov B."/>
            <person name="Grouzdev D.S."/>
        </authorList>
    </citation>
    <scope>NUCLEOTIDE SEQUENCE [LARGE SCALE GENOMIC DNA]</scope>
    <source>
        <strain evidence="3 4">BB-1</strain>
    </source>
</reference>
<feature type="domain" description="Doubled CXXCH motif" evidence="2">
    <location>
        <begin position="70"/>
        <end position="101"/>
    </location>
</feature>
<dbReference type="InterPro" id="IPR010177">
    <property type="entry name" value="Paired_CXXCH_1"/>
</dbReference>
<keyword evidence="4" id="KW-1185">Reference proteome</keyword>
<protein>
    <submittedName>
        <fullName evidence="3">Hdr-like menaquinol oxidoreductase cytochrome c subunit</fullName>
    </submittedName>
</protein>
<dbReference type="InterPro" id="IPR036280">
    <property type="entry name" value="Multihaem_cyt_sf"/>
</dbReference>
<evidence type="ECO:0000313" key="4">
    <source>
        <dbReference type="Proteomes" id="UP000078543"/>
    </source>
</evidence>
<dbReference type="Gene3D" id="3.90.10.10">
    <property type="entry name" value="Cytochrome C3"/>
    <property type="match status" value="1"/>
</dbReference>
<dbReference type="EMBL" id="LWQU01000207">
    <property type="protein sequence ID" value="OAN43758.1"/>
    <property type="molecule type" value="Genomic_DNA"/>
</dbReference>
<keyword evidence="1" id="KW-0732">Signal</keyword>
<feature type="chain" id="PRO_5008091728" evidence="1">
    <location>
        <begin position="22"/>
        <end position="127"/>
    </location>
</feature>
<dbReference type="OrthoDB" id="9790557at2"/>
<sequence>MRAWVLSLLMGLVWLTGQAWAGDISPVIPKAQGACVDEPQAMRRHHFDYLKHQRDDTLRSGIRGAKYSLKECVSCHALRGHDGKAVPVNAEGQFCQSCHSYAAVSIDCFTCHATVPDKAPKTAGVTQ</sequence>
<proteinExistence type="predicted"/>
<dbReference type="STRING" id="1437059.A6A05_05285"/>
<dbReference type="RefSeq" id="WP_068504875.1">
    <property type="nucleotide sequence ID" value="NZ_LWQU01000207.1"/>
</dbReference>
<evidence type="ECO:0000259" key="2">
    <source>
        <dbReference type="Pfam" id="PF09699"/>
    </source>
</evidence>
<evidence type="ECO:0000256" key="1">
    <source>
        <dbReference type="SAM" id="SignalP"/>
    </source>
</evidence>
<name>A0A178M6T4_9PROT</name>
<comment type="caution">
    <text evidence="3">The sequence shown here is derived from an EMBL/GenBank/DDBJ whole genome shotgun (WGS) entry which is preliminary data.</text>
</comment>
<gene>
    <name evidence="3" type="ORF">A6A05_05285</name>
</gene>
<organism evidence="3 4">
    <name type="scientific">Magnetospirillum moscoviense</name>
    <dbReference type="NCBI Taxonomy" id="1437059"/>
    <lineage>
        <taxon>Bacteria</taxon>
        <taxon>Pseudomonadati</taxon>
        <taxon>Pseudomonadota</taxon>
        <taxon>Alphaproteobacteria</taxon>
        <taxon>Rhodospirillales</taxon>
        <taxon>Rhodospirillaceae</taxon>
        <taxon>Magnetospirillum</taxon>
    </lineage>
</organism>
<dbReference type="AlphaFoldDB" id="A0A178M6T4"/>
<dbReference type="Proteomes" id="UP000078543">
    <property type="component" value="Unassembled WGS sequence"/>
</dbReference>